<protein>
    <recommendedName>
        <fullName evidence="3">Reverse transcriptase domain-containing protein</fullName>
    </recommendedName>
</protein>
<proteinExistence type="predicted"/>
<dbReference type="InterPro" id="IPR043502">
    <property type="entry name" value="DNA/RNA_pol_sf"/>
</dbReference>
<dbReference type="EMBL" id="CAJNNW010002817">
    <property type="protein sequence ID" value="CAE8644665.1"/>
    <property type="molecule type" value="Genomic_DNA"/>
</dbReference>
<organism evidence="1 2">
    <name type="scientific">Polarella glacialis</name>
    <name type="common">Dinoflagellate</name>
    <dbReference type="NCBI Taxonomy" id="89957"/>
    <lineage>
        <taxon>Eukaryota</taxon>
        <taxon>Sar</taxon>
        <taxon>Alveolata</taxon>
        <taxon>Dinophyceae</taxon>
        <taxon>Suessiales</taxon>
        <taxon>Suessiaceae</taxon>
        <taxon>Polarella</taxon>
    </lineage>
</organism>
<evidence type="ECO:0000313" key="1">
    <source>
        <dbReference type="EMBL" id="CAE8644665.1"/>
    </source>
</evidence>
<accession>A0A813I3S5</accession>
<dbReference type="Proteomes" id="UP000626109">
    <property type="component" value="Unassembled WGS sequence"/>
</dbReference>
<dbReference type="SUPFAM" id="SSF56672">
    <property type="entry name" value="DNA/RNA polymerases"/>
    <property type="match status" value="1"/>
</dbReference>
<dbReference type="AlphaFoldDB" id="A0A813I3S5"/>
<sequence>MLGDPLLSGLAHGAIATAGNLLFRGGVPACPSVTCGAVRCSEVICASCPTCPTEVLLHSGLEIWNVVAAFCLWGSGVLAGLCLSAVTGLGQSVDGRRLQPGTEILLRYDVPVAEWHARILLAAVDVDTWIVLTPDGDIFAEDLGPRNHDVASWRVRVAGLVPFGLNPAELYEFHPAPLPAELVNLFQEGTVLASQERARRSLPPLGAAGGVAAGAVAGGAVVGGLPPLAGAGGAPMAAVAGGGGAALGGGLGLAGLALAIGGGVAHVASRTADAAGGDDARTLTISRDADGNRFKEFREAVLQCRPSEFKDWPIAGPRTVKYVLMQVLEHGGNPIAHRNLWRTACRFQPSDNAAIEHEGWSKVLHTMLSYDQVDASNLAAAELVCRNLQRLEERRKDRMLNSDESGETSLFMGASGSSRSRLLIAPHLQEWIGSELQKEALISKERRKAREERALARKPLAKGAKEDKQYQSMHFVNIFKFNFVLHCRRVEAKGEGSRARELFPLPFLSATSSPSDMGHSSVSKGARAGAHAKAEWLPWANQGIEALNEMSGCAESFNAPRPTEVQSLALQRIRTAYRLMPAPVGEPPPTVGALHELCSSSAAYSQARKDVLPYTEAKVAWPPEGTAPVPIRRCLPEADGEWLGDWRSPMLNNPEEARIALSSAGIAKAYIDPVLGHNVKTYARFIKQLDKRHMLGFRKASGEAGLMGVFCVAKKNGALRLIFDTRLINCMFKPAPATQLPTASAIASVEIYEDIHDDEIFLAAGDLANAFYTLGLPEDLSHLFTLPAIEAGLLGISEISGKPISPDTQLLPFLTVLPMGRSWALRLCQQVLNHAISAAGFKDHQVIADKKAPVIVSRQASGAAGYVDNFAVLGHDRLQVQHQCNQIAKVLRSCGLTVYEEESASSLCDFVGLRFDGKLGTVRIKPDRIRKIRSAIQELLLRNQCSGAQLEGLIGHATWAILMRREGLALLNHSYAFIAAHSEQQVRLWPAVRRELRQVAALCVGVIASDSSPYGAGVCQRRLNPDFIKVHGRQSEKWRYKFEDAMRAREHTFATGDDL</sequence>
<evidence type="ECO:0008006" key="3">
    <source>
        <dbReference type="Google" id="ProtNLM"/>
    </source>
</evidence>
<gene>
    <name evidence="1" type="ORF">PGLA2088_LOCUS3252</name>
</gene>
<name>A0A813I3S5_POLGL</name>
<comment type="caution">
    <text evidence="1">The sequence shown here is derived from an EMBL/GenBank/DDBJ whole genome shotgun (WGS) entry which is preliminary data.</text>
</comment>
<reference evidence="1" key="1">
    <citation type="submission" date="2021-02" db="EMBL/GenBank/DDBJ databases">
        <authorList>
            <person name="Dougan E. K."/>
            <person name="Rhodes N."/>
            <person name="Thang M."/>
            <person name="Chan C."/>
        </authorList>
    </citation>
    <scope>NUCLEOTIDE SEQUENCE</scope>
</reference>
<evidence type="ECO:0000313" key="2">
    <source>
        <dbReference type="Proteomes" id="UP000626109"/>
    </source>
</evidence>